<gene>
    <name evidence="3" type="ORF">MCB1EB_0086</name>
</gene>
<dbReference type="InterPro" id="IPR029063">
    <property type="entry name" value="SAM-dependent_MTases_sf"/>
</dbReference>
<dbReference type="InterPro" id="IPR003788">
    <property type="entry name" value="NDUFAF7"/>
</dbReference>
<protein>
    <submittedName>
        <fullName evidence="3">S-adenosyl-L-methionine-dependent methyltransferase family protein</fullName>
    </submittedName>
</protein>
<accession>A0A2Z6ES60</accession>
<dbReference type="Gene3D" id="3.40.50.12710">
    <property type="match status" value="1"/>
</dbReference>
<dbReference type="KEGG" id="mcys:MCB1EB_0086"/>
<evidence type="ECO:0000313" key="4">
    <source>
        <dbReference type="Proteomes" id="UP000282597"/>
    </source>
</evidence>
<dbReference type="PANTHER" id="PTHR12049">
    <property type="entry name" value="PROTEIN ARGININE METHYLTRANSFERASE NDUFAF7, MITOCHONDRIAL"/>
    <property type="match status" value="1"/>
</dbReference>
<dbReference type="Proteomes" id="UP000282597">
    <property type="component" value="Chromosome"/>
</dbReference>
<dbReference type="GO" id="GO:0032259">
    <property type="term" value="P:methylation"/>
    <property type="evidence" value="ECO:0007669"/>
    <property type="project" value="UniProtKB-KW"/>
</dbReference>
<evidence type="ECO:0000313" key="3">
    <source>
        <dbReference type="EMBL" id="BBE08247.1"/>
    </source>
</evidence>
<dbReference type="AlphaFoldDB" id="A0A2Z6ES60"/>
<proteinExistence type="predicted"/>
<keyword evidence="1 3" id="KW-0489">Methyltransferase</keyword>
<keyword evidence="2 3" id="KW-0808">Transferase</keyword>
<sequence>MMKTNFYESASLPAPDDAARALSQMLRVQIDAALDQAGGWLPFNRYMELALYTPGLGYYSNSLSKFGRHAGDGSDFITAPELSPLFAQTLARAVAEALTASGTQQVMEFGAGSGALAAQLLPALDALGVRCERYTIVELSGALRAQQRSTLATLPDAATRVQWLDSLPATFDGVILGNEVLDAMPVRLFTRKSGIWFERGVTRHSTPGSPLEWRDQPLSPDANDHAKAQFAVIDSAGDYLTEQHEAAHAFTRTVCQMLQRGALLLIDYGFPNHEYYHPQRSTGTLMCHYRHYAHTDPFFYPGLQDITAHVEFSGIAQAALETGVDLLGYTSQARFLVNCGITELLAQFDANNPQEFLPMANAMQKLLSEAEMGELFKVIGFGRGMEQGLSGFSHGDRALTL</sequence>
<organism evidence="3 4">
    <name type="scientific">Mycoavidus cysteinexigens</name>
    <dbReference type="NCBI Taxonomy" id="1553431"/>
    <lineage>
        <taxon>Bacteria</taxon>
        <taxon>Pseudomonadati</taxon>
        <taxon>Pseudomonadota</taxon>
        <taxon>Betaproteobacteria</taxon>
        <taxon>Burkholderiales</taxon>
        <taxon>Burkholderiaceae</taxon>
        <taxon>Mycoavidus</taxon>
    </lineage>
</organism>
<dbReference type="Pfam" id="PF02636">
    <property type="entry name" value="Methyltransf_28"/>
    <property type="match status" value="1"/>
</dbReference>
<dbReference type="EMBL" id="AP018150">
    <property type="protein sequence ID" value="BBE08247.1"/>
    <property type="molecule type" value="Genomic_DNA"/>
</dbReference>
<name>A0A2Z6ES60_9BURK</name>
<evidence type="ECO:0000256" key="1">
    <source>
        <dbReference type="ARBA" id="ARBA00022603"/>
    </source>
</evidence>
<dbReference type="InterPro" id="IPR038375">
    <property type="entry name" value="NDUFAF7_sf"/>
</dbReference>
<evidence type="ECO:0000256" key="2">
    <source>
        <dbReference type="ARBA" id="ARBA00022679"/>
    </source>
</evidence>
<dbReference type="SUPFAM" id="SSF53335">
    <property type="entry name" value="S-adenosyl-L-methionine-dependent methyltransferases"/>
    <property type="match status" value="1"/>
</dbReference>
<dbReference type="PANTHER" id="PTHR12049:SF7">
    <property type="entry name" value="PROTEIN ARGININE METHYLTRANSFERASE NDUFAF7, MITOCHONDRIAL"/>
    <property type="match status" value="1"/>
</dbReference>
<reference evidence="3 4" key="1">
    <citation type="journal article" date="2018" name="Microbes Environ.">
        <title>Comparative Genomic Insights into Endofungal Lifestyles of Two Bacterial Endosymbionts, Mycoavidus cysteinexigens and Burkholderia rhizoxinica.</title>
        <authorList>
            <person name="Sharmin D."/>
            <person name="Guo Y."/>
            <person name="Nishizawa T."/>
            <person name="Ohshima S."/>
            <person name="Sato Y."/>
            <person name="Takashima Y."/>
            <person name="Narisawa K."/>
            <person name="Ohta H."/>
        </authorList>
    </citation>
    <scope>NUCLEOTIDE SEQUENCE [LARGE SCALE GENOMIC DNA]</scope>
    <source>
        <strain evidence="3 4">B1-EB</strain>
    </source>
</reference>
<keyword evidence="4" id="KW-1185">Reference proteome</keyword>
<dbReference type="GO" id="GO:0035243">
    <property type="term" value="F:protein-arginine omega-N symmetric methyltransferase activity"/>
    <property type="evidence" value="ECO:0007669"/>
    <property type="project" value="TreeGrafter"/>
</dbReference>